<dbReference type="EMBL" id="MU394311">
    <property type="protein sequence ID" value="KAI6086962.1"/>
    <property type="molecule type" value="Genomic_DNA"/>
</dbReference>
<dbReference type="Proteomes" id="UP001497680">
    <property type="component" value="Unassembled WGS sequence"/>
</dbReference>
<evidence type="ECO:0000313" key="2">
    <source>
        <dbReference type="Proteomes" id="UP001497680"/>
    </source>
</evidence>
<proteinExistence type="predicted"/>
<sequence>MADPKEEKELHIVPRLPHPISSGLYNVDEDRHSPSGSTSQKQSEHRSRYSSHRSASPPTPSLLAYSSCKLLRMFFLSMLAAIALSSTFFVAASVIPNQPVRRSGEDPVFSQDFPDPSILLDEDGTWYAFGTTGNGKQIQVAVGGTLYQQWSLLDDIDALPQPGTWTTGRNTWAPDVHKTSNGTYVMYYSGEVAASPAHHCIGTAVSDTITGPYIPDDEPFACDLDIGGAIDASGFEDDDGTQYVLYKVDGNSVGHGGSCGNTVDPIAPTPIMLQEVLADGVTKVGDPVAILDRTADDGPLVEAPSLLRTANGLYILFFSSGCYLEPTYNVNYATATSVKGPFQRAPRPMIRTGEYSLQAPGGASAVHVDGRVGVAFHANCPTGPGRCMHTTPTIVDGREVKVDID</sequence>
<accession>A0ACC0D2M7</accession>
<keyword evidence="1" id="KW-0378">Hydrolase</keyword>
<keyword evidence="2" id="KW-1185">Reference proteome</keyword>
<organism evidence="1 2">
    <name type="scientific">Hypoxylon rubiginosum</name>
    <dbReference type="NCBI Taxonomy" id="110542"/>
    <lineage>
        <taxon>Eukaryota</taxon>
        <taxon>Fungi</taxon>
        <taxon>Dikarya</taxon>
        <taxon>Ascomycota</taxon>
        <taxon>Pezizomycotina</taxon>
        <taxon>Sordariomycetes</taxon>
        <taxon>Xylariomycetidae</taxon>
        <taxon>Xylariales</taxon>
        <taxon>Hypoxylaceae</taxon>
        <taxon>Hypoxylon</taxon>
    </lineage>
</organism>
<gene>
    <name evidence="1" type="ORF">F4821DRAFT_237298</name>
</gene>
<name>A0ACC0D2M7_9PEZI</name>
<protein>
    <submittedName>
        <fullName evidence="1">Glycosyl hydrolase</fullName>
    </submittedName>
</protein>
<comment type="caution">
    <text evidence="1">The sequence shown here is derived from an EMBL/GenBank/DDBJ whole genome shotgun (WGS) entry which is preliminary data.</text>
</comment>
<evidence type="ECO:0000313" key="1">
    <source>
        <dbReference type="EMBL" id="KAI6086962.1"/>
    </source>
</evidence>
<reference evidence="1 2" key="1">
    <citation type="journal article" date="2022" name="New Phytol.">
        <title>Ecological generalism drives hyperdiversity of secondary metabolite gene clusters in xylarialean endophytes.</title>
        <authorList>
            <person name="Franco M.E.E."/>
            <person name="Wisecaver J.H."/>
            <person name="Arnold A.E."/>
            <person name="Ju Y.M."/>
            <person name="Slot J.C."/>
            <person name="Ahrendt S."/>
            <person name="Moore L.P."/>
            <person name="Eastman K.E."/>
            <person name="Scott K."/>
            <person name="Konkel Z."/>
            <person name="Mondo S.J."/>
            <person name="Kuo A."/>
            <person name="Hayes R.D."/>
            <person name="Haridas S."/>
            <person name="Andreopoulos B."/>
            <person name="Riley R."/>
            <person name="LaButti K."/>
            <person name="Pangilinan J."/>
            <person name="Lipzen A."/>
            <person name="Amirebrahimi M."/>
            <person name="Yan J."/>
            <person name="Adam C."/>
            <person name="Keymanesh K."/>
            <person name="Ng V."/>
            <person name="Louie K."/>
            <person name="Northen T."/>
            <person name="Drula E."/>
            <person name="Henrissat B."/>
            <person name="Hsieh H.M."/>
            <person name="Youens-Clark K."/>
            <person name="Lutzoni F."/>
            <person name="Miadlikowska J."/>
            <person name="Eastwood D.C."/>
            <person name="Hamelin R.C."/>
            <person name="Grigoriev I.V."/>
            <person name="U'Ren J.M."/>
        </authorList>
    </citation>
    <scope>NUCLEOTIDE SEQUENCE [LARGE SCALE GENOMIC DNA]</scope>
    <source>
        <strain evidence="1 2">ER1909</strain>
    </source>
</reference>